<protein>
    <recommendedName>
        <fullName evidence="2">Impact N-terminal domain-containing protein</fullName>
    </recommendedName>
</protein>
<evidence type="ECO:0000256" key="1">
    <source>
        <dbReference type="ARBA" id="ARBA00007665"/>
    </source>
</evidence>
<dbReference type="PANTHER" id="PTHR16301">
    <property type="entry name" value="IMPACT-RELATED"/>
    <property type="match status" value="1"/>
</dbReference>
<dbReference type="Gene3D" id="3.30.230.30">
    <property type="entry name" value="Impact, N-terminal domain"/>
    <property type="match status" value="1"/>
</dbReference>
<dbReference type="RefSeq" id="WP_015691168.1">
    <property type="nucleotide sequence ID" value="NC_016940.1"/>
</dbReference>
<dbReference type="HOGENOM" id="CLU_083552_1_0_10"/>
<dbReference type="InterPro" id="IPR023582">
    <property type="entry name" value="Impact"/>
</dbReference>
<dbReference type="STRING" id="984262.SGRA_0776"/>
<accession>H6L1X7</accession>
<sequence length="208" mass="23504">MSAEIIDRYTTLAEPREGLYKEKGSKFIAYAYEVEDEEAIQLYLEEVRQLHFKARHHCYAWRLGLDKTHYRANDDGEPSGTAGRPILGQIDSFGLTHCLIVVVRYFGGTKLGTSGLKTAYKAASFEALNEAPTVVRILKQKVKLFLPYPLLSDWMNYLKGAEMDIKSSDYAAEEVVLTLSLPLSRLPELQARLDDPLITDIKTEGLEE</sequence>
<dbReference type="KEGG" id="sgn:SGRA_0776"/>
<dbReference type="InterPro" id="IPR020569">
    <property type="entry name" value="UPF0029_Impact_CS"/>
</dbReference>
<dbReference type="Pfam" id="PF01205">
    <property type="entry name" value="Impact_N"/>
    <property type="match status" value="1"/>
</dbReference>
<comment type="similarity">
    <text evidence="1">Belongs to the IMPACT family.</text>
</comment>
<organism evidence="3 4">
    <name type="scientific">Saprospira grandis (strain Lewin)</name>
    <dbReference type="NCBI Taxonomy" id="984262"/>
    <lineage>
        <taxon>Bacteria</taxon>
        <taxon>Pseudomonadati</taxon>
        <taxon>Bacteroidota</taxon>
        <taxon>Saprospiria</taxon>
        <taxon>Saprospirales</taxon>
        <taxon>Saprospiraceae</taxon>
        <taxon>Saprospira</taxon>
    </lineage>
</organism>
<reference evidence="3 4" key="1">
    <citation type="journal article" date="2012" name="Stand. Genomic Sci.">
        <title>Complete genome sequencing and analysis of Saprospira grandis str. Lewin, a predatory marine bacterium.</title>
        <authorList>
            <person name="Saw J.H."/>
            <person name="Yuryev A."/>
            <person name="Kanbe M."/>
            <person name="Hou S."/>
            <person name="Young A.G."/>
            <person name="Aizawa S."/>
            <person name="Alam M."/>
        </authorList>
    </citation>
    <scope>NUCLEOTIDE SEQUENCE [LARGE SCALE GENOMIC DNA]</scope>
    <source>
        <strain evidence="3 4">Lewin</strain>
    </source>
</reference>
<dbReference type="PANTHER" id="PTHR16301:SF20">
    <property type="entry name" value="IMPACT FAMILY MEMBER YIGZ"/>
    <property type="match status" value="1"/>
</dbReference>
<evidence type="ECO:0000259" key="2">
    <source>
        <dbReference type="Pfam" id="PF01205"/>
    </source>
</evidence>
<dbReference type="PROSITE" id="PS00910">
    <property type="entry name" value="UPF0029"/>
    <property type="match status" value="1"/>
</dbReference>
<dbReference type="GO" id="GO:0005737">
    <property type="term" value="C:cytoplasm"/>
    <property type="evidence" value="ECO:0007669"/>
    <property type="project" value="TreeGrafter"/>
</dbReference>
<dbReference type="Gene3D" id="3.30.70.240">
    <property type="match status" value="1"/>
</dbReference>
<dbReference type="GO" id="GO:0006446">
    <property type="term" value="P:regulation of translational initiation"/>
    <property type="evidence" value="ECO:0007669"/>
    <property type="project" value="TreeGrafter"/>
</dbReference>
<dbReference type="eggNOG" id="COG1739">
    <property type="taxonomic scope" value="Bacteria"/>
</dbReference>
<dbReference type="InterPro" id="IPR020568">
    <property type="entry name" value="Ribosomal_Su5_D2-typ_SF"/>
</dbReference>
<dbReference type="InterPro" id="IPR001498">
    <property type="entry name" value="Impact_N"/>
</dbReference>
<dbReference type="InterPro" id="IPR036956">
    <property type="entry name" value="Impact_N_sf"/>
</dbReference>
<dbReference type="EMBL" id="CP002831">
    <property type="protein sequence ID" value="AFC23514.1"/>
    <property type="molecule type" value="Genomic_DNA"/>
</dbReference>
<dbReference type="AlphaFoldDB" id="H6L1X7"/>
<evidence type="ECO:0000313" key="3">
    <source>
        <dbReference type="EMBL" id="AFC23514.1"/>
    </source>
</evidence>
<keyword evidence="4" id="KW-1185">Reference proteome</keyword>
<dbReference type="OrthoDB" id="9813771at2"/>
<dbReference type="Proteomes" id="UP000007519">
    <property type="component" value="Chromosome"/>
</dbReference>
<proteinExistence type="inferred from homology"/>
<name>H6L1X7_SAPGL</name>
<feature type="domain" description="Impact N-terminal" evidence="2">
    <location>
        <begin position="23"/>
        <end position="128"/>
    </location>
</feature>
<evidence type="ECO:0000313" key="4">
    <source>
        <dbReference type="Proteomes" id="UP000007519"/>
    </source>
</evidence>
<gene>
    <name evidence="3" type="ordered locus">SGRA_0776</name>
</gene>
<dbReference type="SUPFAM" id="SSF54211">
    <property type="entry name" value="Ribosomal protein S5 domain 2-like"/>
    <property type="match status" value="1"/>
</dbReference>